<gene>
    <name evidence="1" type="ORF">PSON_ATCC_30995.1.T0710090</name>
</gene>
<sequence length="64" mass="7476">MLNTSQSRSTNEIPNYVVIEGEYIIVKNRYKGNTYNLYIGRDSKPSQLQKKTIQMIKTSLYQSK</sequence>
<dbReference type="OrthoDB" id="10322484at2759"/>
<accession>A0A8S1P7I1</accession>
<reference evidence="1" key="1">
    <citation type="submission" date="2021-01" db="EMBL/GenBank/DDBJ databases">
        <authorList>
            <consortium name="Genoscope - CEA"/>
            <person name="William W."/>
        </authorList>
    </citation>
    <scope>NUCLEOTIDE SEQUENCE</scope>
</reference>
<protein>
    <submittedName>
        <fullName evidence="1">Uncharacterized protein</fullName>
    </submittedName>
</protein>
<keyword evidence="2" id="KW-1185">Reference proteome</keyword>
<name>A0A8S1P7I1_9CILI</name>
<comment type="caution">
    <text evidence="1">The sequence shown here is derived from an EMBL/GenBank/DDBJ whole genome shotgun (WGS) entry which is preliminary data.</text>
</comment>
<evidence type="ECO:0000313" key="2">
    <source>
        <dbReference type="Proteomes" id="UP000692954"/>
    </source>
</evidence>
<dbReference type="EMBL" id="CAJJDN010000071">
    <property type="protein sequence ID" value="CAD8098999.1"/>
    <property type="molecule type" value="Genomic_DNA"/>
</dbReference>
<organism evidence="1 2">
    <name type="scientific">Paramecium sonneborni</name>
    <dbReference type="NCBI Taxonomy" id="65129"/>
    <lineage>
        <taxon>Eukaryota</taxon>
        <taxon>Sar</taxon>
        <taxon>Alveolata</taxon>
        <taxon>Ciliophora</taxon>
        <taxon>Intramacronucleata</taxon>
        <taxon>Oligohymenophorea</taxon>
        <taxon>Peniculida</taxon>
        <taxon>Parameciidae</taxon>
        <taxon>Paramecium</taxon>
    </lineage>
</organism>
<dbReference type="Proteomes" id="UP000692954">
    <property type="component" value="Unassembled WGS sequence"/>
</dbReference>
<proteinExistence type="predicted"/>
<dbReference type="AlphaFoldDB" id="A0A8S1P7I1"/>
<evidence type="ECO:0000313" key="1">
    <source>
        <dbReference type="EMBL" id="CAD8098999.1"/>
    </source>
</evidence>